<dbReference type="PANTHER" id="PTHR34136:SF1">
    <property type="entry name" value="UDP-N-ACETYL-D-MANNOSAMINURONIC ACID TRANSFERASE"/>
    <property type="match status" value="1"/>
</dbReference>
<dbReference type="EMBL" id="FOMH01000003">
    <property type="protein sequence ID" value="SFD00488.1"/>
    <property type="molecule type" value="Genomic_DNA"/>
</dbReference>
<proteinExistence type="predicted"/>
<dbReference type="NCBIfam" id="TIGR00696">
    <property type="entry name" value="wecG_tagA_cpsF"/>
    <property type="match status" value="1"/>
</dbReference>
<gene>
    <name evidence="3" type="ORF">SAMN05216297_103429</name>
</gene>
<name>A0A1I1NYB9_9FLAO</name>
<keyword evidence="2" id="KW-0808">Transferase</keyword>
<dbReference type="CDD" id="cd06533">
    <property type="entry name" value="Glyco_transf_WecG_TagA"/>
    <property type="match status" value="1"/>
</dbReference>
<reference evidence="4" key="1">
    <citation type="submission" date="2016-10" db="EMBL/GenBank/DDBJ databases">
        <authorList>
            <person name="Varghese N."/>
            <person name="Submissions S."/>
        </authorList>
    </citation>
    <scope>NUCLEOTIDE SEQUENCE [LARGE SCALE GENOMIC DNA]</scope>
    <source>
        <strain evidence="4">CGMCC 1.10370</strain>
    </source>
</reference>
<evidence type="ECO:0000256" key="1">
    <source>
        <dbReference type="ARBA" id="ARBA00022676"/>
    </source>
</evidence>
<protein>
    <submittedName>
        <fullName evidence="3">Polymer biosynthesis protein, WecB/TagA/CpsF family</fullName>
    </submittedName>
</protein>
<dbReference type="PANTHER" id="PTHR34136">
    <property type="match status" value="1"/>
</dbReference>
<dbReference type="AlphaFoldDB" id="A0A1I1NYB9"/>
<organism evidence="3 4">
    <name type="scientific">Flavobacterium phragmitis</name>
    <dbReference type="NCBI Taxonomy" id="739143"/>
    <lineage>
        <taxon>Bacteria</taxon>
        <taxon>Pseudomonadati</taxon>
        <taxon>Bacteroidota</taxon>
        <taxon>Flavobacteriia</taxon>
        <taxon>Flavobacteriales</taxon>
        <taxon>Flavobacteriaceae</taxon>
        <taxon>Flavobacterium</taxon>
    </lineage>
</organism>
<dbReference type="Pfam" id="PF03808">
    <property type="entry name" value="Glyco_tran_WecG"/>
    <property type="match status" value="1"/>
</dbReference>
<dbReference type="Proteomes" id="UP000199672">
    <property type="component" value="Unassembled WGS sequence"/>
</dbReference>
<dbReference type="STRING" id="739143.SAMN05216297_103429"/>
<accession>A0A1I1NYB9</accession>
<keyword evidence="1" id="KW-0328">Glycosyltransferase</keyword>
<evidence type="ECO:0000256" key="2">
    <source>
        <dbReference type="ARBA" id="ARBA00022679"/>
    </source>
</evidence>
<dbReference type="GO" id="GO:0016758">
    <property type="term" value="F:hexosyltransferase activity"/>
    <property type="evidence" value="ECO:0007669"/>
    <property type="project" value="TreeGrafter"/>
</dbReference>
<evidence type="ECO:0000313" key="3">
    <source>
        <dbReference type="EMBL" id="SFD00488.1"/>
    </source>
</evidence>
<dbReference type="InterPro" id="IPR004629">
    <property type="entry name" value="WecG_TagA_CpsF"/>
</dbReference>
<sequence>MISKIRILNINIQSLSKEDLLKKLQKGVLVTPNLDHMVKLQKDKKFYEAYKSSDWIICDSKILMLMSRFLGKPIKEAIPGSSFFTSYCNFHKNNSNIKIFLMGAGPGVAEQAMWKINKRIGREIIAGAHSPSYGFEKNDMECKEIVKKINDSNCNVLVVGVGAPKQEKWIMEYKNNMLNIDLFMALGATIDFEAGNIDRAPVFFQKVYLEWFYRFLKEPKRLWRRYFVDDPVFFYHLLMQKLGFYRNPFY</sequence>
<evidence type="ECO:0000313" key="4">
    <source>
        <dbReference type="Proteomes" id="UP000199672"/>
    </source>
</evidence>
<dbReference type="RefSeq" id="WP_208610240.1">
    <property type="nucleotide sequence ID" value="NZ_FOMH01000003.1"/>
</dbReference>
<keyword evidence="4" id="KW-1185">Reference proteome</keyword>